<evidence type="ECO:0000313" key="3">
    <source>
        <dbReference type="Proteomes" id="UP000694844"/>
    </source>
</evidence>
<dbReference type="OrthoDB" id="10009301at2759"/>
<sequence length="451" mass="50116">MGLVTTFPTLGLTKGSQQHPTSSGQSHGVVTKIIRMYTLSKKKSLVRSDNITDLNTHNKTSPTILQISTTTRQKTEFIQHTPSTGVASDLVETRENESKIGNLLFGRTTDSPINQSVSPFFDSKYSPGIVPSTRSKFINKEHSSTNYVVPSSKTLYLVSTADGRDLLSTKSNVDVVDSSMSAENNYIPDSSSTETLLLKSTLPVLKLDPITTDTLNGLSLTLLCIIGVLFLLVCSLIVLAVVQKMKIKRLSTARKQRERYNPIAEMVDWKSENHPYLDLKQSHITTDKTKNLPNDYMYSFIEECNKDAKQLNVLQLQAEAKRRSFSPDDLTELQEKADYIEMLPDRISYCQDTTTFQGNSSNSCYSQIIKKRDDKIVNTETESIRMSLKQGSSEAFVTPSIYSTSVLSGNDDENSGLSRSVSSETGNVSVSKCEIIMVGKFDNDVYEDLPI</sequence>
<dbReference type="AlphaFoldDB" id="A0A8B8BMH5"/>
<organism evidence="3 4">
    <name type="scientific">Crassostrea virginica</name>
    <name type="common">Eastern oyster</name>
    <dbReference type="NCBI Taxonomy" id="6565"/>
    <lineage>
        <taxon>Eukaryota</taxon>
        <taxon>Metazoa</taxon>
        <taxon>Spiralia</taxon>
        <taxon>Lophotrochozoa</taxon>
        <taxon>Mollusca</taxon>
        <taxon>Bivalvia</taxon>
        <taxon>Autobranchia</taxon>
        <taxon>Pteriomorphia</taxon>
        <taxon>Ostreida</taxon>
        <taxon>Ostreoidea</taxon>
        <taxon>Ostreidae</taxon>
        <taxon>Crassostrea</taxon>
    </lineage>
</organism>
<accession>A0A8B8BMH5</accession>
<dbReference type="GeneID" id="111111383"/>
<keyword evidence="2" id="KW-1133">Transmembrane helix</keyword>
<name>A0A8B8BMH5_CRAVI</name>
<reference evidence="3" key="1">
    <citation type="submission" date="2024-06" db="UniProtKB">
        <authorList>
            <consortium name="RefSeq"/>
        </authorList>
    </citation>
    <scope>NUCLEOTIDE SEQUENCE [LARGE SCALE GENOMIC DNA]</scope>
</reference>
<feature type="compositionally biased region" description="Polar residues" evidence="1">
    <location>
        <begin position="14"/>
        <end position="27"/>
    </location>
</feature>
<dbReference type="Proteomes" id="UP000694844">
    <property type="component" value="Chromosome 1"/>
</dbReference>
<gene>
    <name evidence="4" type="primary">LOC111111383</name>
</gene>
<keyword evidence="2" id="KW-0472">Membrane</keyword>
<protein>
    <submittedName>
        <fullName evidence="4">Uncharacterized protein LOC111111383</fullName>
    </submittedName>
</protein>
<feature type="transmembrane region" description="Helical" evidence="2">
    <location>
        <begin position="218"/>
        <end position="242"/>
    </location>
</feature>
<dbReference type="KEGG" id="cvn:111111383"/>
<evidence type="ECO:0000313" key="4">
    <source>
        <dbReference type="RefSeq" id="XP_022304049.1"/>
    </source>
</evidence>
<feature type="region of interest" description="Disordered" evidence="1">
    <location>
        <begin position="1"/>
        <end position="27"/>
    </location>
</feature>
<dbReference type="RefSeq" id="XP_022304049.1">
    <property type="nucleotide sequence ID" value="XM_022448341.1"/>
</dbReference>
<proteinExistence type="predicted"/>
<evidence type="ECO:0000256" key="2">
    <source>
        <dbReference type="SAM" id="Phobius"/>
    </source>
</evidence>
<keyword evidence="2" id="KW-0812">Transmembrane</keyword>
<reference evidence="4" key="2">
    <citation type="submission" date="2025-08" db="UniProtKB">
        <authorList>
            <consortium name="RefSeq"/>
        </authorList>
    </citation>
    <scope>IDENTIFICATION</scope>
    <source>
        <tissue evidence="4">Whole sample</tissue>
    </source>
</reference>
<evidence type="ECO:0000256" key="1">
    <source>
        <dbReference type="SAM" id="MobiDB-lite"/>
    </source>
</evidence>
<keyword evidence="3" id="KW-1185">Reference proteome</keyword>